<sequence>MTAAPPSRTAPRAADAPPASHSPASYGVHATARVRAEAADGVTDLPLLHGDGPFALRRLRPRGPQARVCLLNTMSAPHNGDRLRVEAVVGPGADLHVLSAAATVALPGPAPGHAVLDVALSVADSARLLWLPEPVISATGSDLRQHIRVDLARGARLVLGEQQILGRAHEPTGRLAGRVTVRHGERTLLDQHTAYGPGAPGWDGPAVLAGYRAVGQLLVIDPAYRDRPPGTRILDDIPARAHGVITPLAGPGVLLTAVAPDAGDLRRCLDAALRHLIDAER</sequence>
<dbReference type="RefSeq" id="WP_185023549.1">
    <property type="nucleotide sequence ID" value="NZ_JACHMQ010000001.1"/>
</dbReference>
<dbReference type="AlphaFoldDB" id="A0A7X0KWZ1"/>
<comment type="function">
    <text evidence="2">Required for maturation of urease via the functional incorporation of the urease nickel metallocenter.</text>
</comment>
<dbReference type="GO" id="GO:0016151">
    <property type="term" value="F:nickel cation binding"/>
    <property type="evidence" value="ECO:0007669"/>
    <property type="project" value="UniProtKB-UniRule"/>
</dbReference>
<keyword evidence="1 2" id="KW-0143">Chaperone</keyword>
<comment type="similarity">
    <text evidence="2">Belongs to the UreD family.</text>
</comment>
<evidence type="ECO:0000313" key="5">
    <source>
        <dbReference type="Proteomes" id="UP000546324"/>
    </source>
</evidence>
<dbReference type="GO" id="GO:0005737">
    <property type="term" value="C:cytoplasm"/>
    <property type="evidence" value="ECO:0007669"/>
    <property type="project" value="UniProtKB-SubCell"/>
</dbReference>
<keyword evidence="5" id="KW-1185">Reference proteome</keyword>
<feature type="region of interest" description="Disordered" evidence="3">
    <location>
        <begin position="1"/>
        <end position="25"/>
    </location>
</feature>
<proteinExistence type="inferred from homology"/>
<name>A0A7X0KWZ1_9ACTN</name>
<accession>A0A7X0KWZ1</accession>
<reference evidence="4 5" key="1">
    <citation type="submission" date="2020-08" db="EMBL/GenBank/DDBJ databases">
        <title>Sequencing the genomes of 1000 actinobacteria strains.</title>
        <authorList>
            <person name="Klenk H.-P."/>
        </authorList>
    </citation>
    <scope>NUCLEOTIDE SEQUENCE [LARGE SCALE GENOMIC DNA]</scope>
    <source>
        <strain evidence="4 5">DSM 43675</strain>
    </source>
</reference>
<evidence type="ECO:0000256" key="3">
    <source>
        <dbReference type="SAM" id="MobiDB-lite"/>
    </source>
</evidence>
<comment type="subcellular location">
    <subcellularLocation>
        <location evidence="2">Cytoplasm</location>
    </subcellularLocation>
</comment>
<evidence type="ECO:0000313" key="4">
    <source>
        <dbReference type="EMBL" id="MBB6393796.1"/>
    </source>
</evidence>
<dbReference type="HAMAP" id="MF_01384">
    <property type="entry name" value="UreD"/>
    <property type="match status" value="1"/>
</dbReference>
<evidence type="ECO:0000256" key="2">
    <source>
        <dbReference type="HAMAP-Rule" id="MF_01384"/>
    </source>
</evidence>
<dbReference type="InterPro" id="IPR002669">
    <property type="entry name" value="UreD"/>
</dbReference>
<dbReference type="EMBL" id="JACHMQ010000001">
    <property type="protein sequence ID" value="MBB6393796.1"/>
    <property type="molecule type" value="Genomic_DNA"/>
</dbReference>
<gene>
    <name evidence="2" type="primary">ureD</name>
    <name evidence="4" type="ORF">BKA00_000710</name>
</gene>
<keyword evidence="2" id="KW-0963">Cytoplasm</keyword>
<evidence type="ECO:0000256" key="1">
    <source>
        <dbReference type="ARBA" id="ARBA00023186"/>
    </source>
</evidence>
<dbReference type="Pfam" id="PF01774">
    <property type="entry name" value="UreD"/>
    <property type="match status" value="1"/>
</dbReference>
<organism evidence="4 5">
    <name type="scientific">Actinomadura coerulea</name>
    <dbReference type="NCBI Taxonomy" id="46159"/>
    <lineage>
        <taxon>Bacteria</taxon>
        <taxon>Bacillati</taxon>
        <taxon>Actinomycetota</taxon>
        <taxon>Actinomycetes</taxon>
        <taxon>Streptosporangiales</taxon>
        <taxon>Thermomonosporaceae</taxon>
        <taxon>Actinomadura</taxon>
    </lineage>
</organism>
<protein>
    <recommendedName>
        <fullName evidence="2">Urease accessory protein UreD</fullName>
    </recommendedName>
</protein>
<keyword evidence="2" id="KW-0996">Nickel insertion</keyword>
<dbReference type="Proteomes" id="UP000546324">
    <property type="component" value="Unassembled WGS sequence"/>
</dbReference>
<comment type="caution">
    <text evidence="4">The sequence shown here is derived from an EMBL/GenBank/DDBJ whole genome shotgun (WGS) entry which is preliminary data.</text>
</comment>
<comment type="subunit">
    <text evidence="2">UreD, UreF and UreG form a complex that acts as a GTP-hydrolysis-dependent molecular chaperone, activating the urease apoprotein by helping to assemble the nickel containing metallocenter of UreC. The UreE protein probably delivers the nickel.</text>
</comment>